<dbReference type="PANTHER" id="PTHR31527:SF0">
    <property type="entry name" value="RE64534P"/>
    <property type="match status" value="1"/>
</dbReference>
<dbReference type="PANTHER" id="PTHR31527">
    <property type="entry name" value="RE64534P"/>
    <property type="match status" value="1"/>
</dbReference>
<dbReference type="EMBL" id="CADCVK010000216">
    <property type="protein sequence ID" value="CAA9478817.1"/>
    <property type="molecule type" value="Genomic_DNA"/>
</dbReference>
<reference evidence="2" key="1">
    <citation type="submission" date="2020-02" db="EMBL/GenBank/DDBJ databases">
        <authorList>
            <person name="Meier V. D."/>
        </authorList>
    </citation>
    <scope>NUCLEOTIDE SEQUENCE</scope>
    <source>
        <strain evidence="2">AVDCRST_MAG12</strain>
    </source>
</reference>
<dbReference type="InterPro" id="IPR018959">
    <property type="entry name" value="DUF1989"/>
</dbReference>
<keyword evidence="2" id="KW-0489">Methyltransferase</keyword>
<dbReference type="AlphaFoldDB" id="A0A6J4RQZ5"/>
<name>A0A6J4RQZ5_9ACTN</name>
<proteinExistence type="predicted"/>
<dbReference type="GO" id="GO:0032259">
    <property type="term" value="P:methylation"/>
    <property type="evidence" value="ECO:0007669"/>
    <property type="project" value="UniProtKB-KW"/>
</dbReference>
<organism evidence="2">
    <name type="scientific">uncultured Rubrobacteraceae bacterium</name>
    <dbReference type="NCBI Taxonomy" id="349277"/>
    <lineage>
        <taxon>Bacteria</taxon>
        <taxon>Bacillati</taxon>
        <taxon>Actinomycetota</taxon>
        <taxon>Rubrobacteria</taxon>
        <taxon>Rubrobacterales</taxon>
        <taxon>Rubrobacteraceae</taxon>
        <taxon>environmental samples</taxon>
    </lineage>
</organism>
<evidence type="ECO:0000259" key="1">
    <source>
        <dbReference type="Pfam" id="PF09347"/>
    </source>
</evidence>
<keyword evidence="2" id="KW-0808">Transferase</keyword>
<protein>
    <submittedName>
        <fullName evidence="2">Aminomethyltransferase</fullName>
    </submittedName>
</protein>
<evidence type="ECO:0000313" key="2">
    <source>
        <dbReference type="EMBL" id="CAA9478817.1"/>
    </source>
</evidence>
<sequence length="201" mass="22180">MREMTRYHLEPQTGVGLRLGRGQVLRVIDSEGEQVSDVVAFAADDTSERLSSGRSIDYNNTIYLTSGHVLYSNRSNPMFTILEDRVGRHDFLLTPCSPETFEILYRGHEGYHPSCFENLEKNLEPFGISGDDIPTTFNAFMNVGISPTGELHIGPPLSGPGDFLDLRAEMDLIVGVTACSAEKSNNHSFKPIDVEVRGKGS</sequence>
<dbReference type="Pfam" id="PF09347">
    <property type="entry name" value="DUF1989"/>
    <property type="match status" value="1"/>
</dbReference>
<gene>
    <name evidence="2" type="ORF">AVDCRST_MAG12-1376</name>
</gene>
<dbReference type="GO" id="GO:0008168">
    <property type="term" value="F:methyltransferase activity"/>
    <property type="evidence" value="ECO:0007669"/>
    <property type="project" value="UniProtKB-KW"/>
</dbReference>
<feature type="domain" description="DUF1989" evidence="1">
    <location>
        <begin position="9"/>
        <end position="173"/>
    </location>
</feature>
<accession>A0A6J4RQZ5</accession>